<dbReference type="SUPFAM" id="SSF56672">
    <property type="entry name" value="DNA/RNA polymerases"/>
    <property type="match status" value="1"/>
</dbReference>
<dbReference type="EMBL" id="LXQA010000558">
    <property type="protein sequence ID" value="MCH79982.1"/>
    <property type="molecule type" value="Genomic_DNA"/>
</dbReference>
<protein>
    <recommendedName>
        <fullName evidence="2">Reverse transcriptase domain-containing protein</fullName>
    </recommendedName>
</protein>
<dbReference type="InterPro" id="IPR043502">
    <property type="entry name" value="DNA/RNA_pol_sf"/>
</dbReference>
<evidence type="ECO:0000259" key="2">
    <source>
        <dbReference type="Pfam" id="PF00078"/>
    </source>
</evidence>
<dbReference type="InterPro" id="IPR032567">
    <property type="entry name" value="RTL1-rel"/>
</dbReference>
<accession>A0A392LYD2</accession>
<evidence type="ECO:0000256" key="1">
    <source>
        <dbReference type="SAM" id="MobiDB-lite"/>
    </source>
</evidence>
<feature type="compositionally biased region" description="Acidic residues" evidence="1">
    <location>
        <begin position="12"/>
        <end position="21"/>
    </location>
</feature>
<keyword evidence="4" id="KW-1185">Reference proteome</keyword>
<dbReference type="InterPro" id="IPR021109">
    <property type="entry name" value="Peptidase_aspartic_dom_sf"/>
</dbReference>
<sequence>MSLRLCEGSSSEVEDDKETEMEEPVVIEEEFKTLQLSLHSKEGFTSNKSFKVWVVLNGRKILTLIDSGATSNFISSQLIEELKLEVTDTPIYVVEVGTGEKVRNKGVCKDLEFQLQNVEFKQNFFLMELGGTGMVLGMDWLASLGDPELCNQQASWKTMLKALQNEGQGFYVHSLEGQNDESNDGLPPYREHDHAIPLKADAAIPNIRPYRYPHYQKNEIEKMVKEMLQTGIIRHSTSPFSSPVLLVKKRDGGWRFCTDYRALNKVTVPNKFPITVIDELLDELGGAVVFSKLELKSGYHQIRMKKEALLRQHLEPMRVTMNIWPCHLGKPMHPQHFKL</sequence>
<feature type="domain" description="Reverse transcriptase" evidence="2">
    <location>
        <begin position="247"/>
        <end position="307"/>
    </location>
</feature>
<dbReference type="PANTHER" id="PTHR15503">
    <property type="entry name" value="LDOC1 RELATED"/>
    <property type="match status" value="1"/>
</dbReference>
<name>A0A392LYD2_9FABA</name>
<reference evidence="3 4" key="1">
    <citation type="journal article" date="2018" name="Front. Plant Sci.">
        <title>Red Clover (Trifolium pratense) and Zigzag Clover (T. medium) - A Picture of Genomic Similarities and Differences.</title>
        <authorList>
            <person name="Dluhosova J."/>
            <person name="Istvanek J."/>
            <person name="Nedelnik J."/>
            <person name="Repkova J."/>
        </authorList>
    </citation>
    <scope>NUCLEOTIDE SEQUENCE [LARGE SCALE GENOMIC DNA]</scope>
    <source>
        <strain evidence="4">cv. 10/8</strain>
        <tissue evidence="3">Leaf</tissue>
    </source>
</reference>
<proteinExistence type="predicted"/>
<dbReference type="Gene3D" id="3.10.10.10">
    <property type="entry name" value="HIV Type 1 Reverse Transcriptase, subunit A, domain 1"/>
    <property type="match status" value="1"/>
</dbReference>
<evidence type="ECO:0000313" key="4">
    <source>
        <dbReference type="Proteomes" id="UP000265520"/>
    </source>
</evidence>
<dbReference type="Pfam" id="PF00078">
    <property type="entry name" value="RVT_1"/>
    <property type="match status" value="1"/>
</dbReference>
<dbReference type="CDD" id="cd01647">
    <property type="entry name" value="RT_LTR"/>
    <property type="match status" value="1"/>
</dbReference>
<dbReference type="Gene3D" id="3.30.70.270">
    <property type="match status" value="1"/>
</dbReference>
<gene>
    <name evidence="3" type="ORF">A2U01_0000744</name>
</gene>
<dbReference type="InterPro" id="IPR000477">
    <property type="entry name" value="RT_dom"/>
</dbReference>
<dbReference type="InterPro" id="IPR043128">
    <property type="entry name" value="Rev_trsase/Diguanyl_cyclase"/>
</dbReference>
<comment type="caution">
    <text evidence="3">The sequence shown here is derived from an EMBL/GenBank/DDBJ whole genome shotgun (WGS) entry which is preliminary data.</text>
</comment>
<feature type="region of interest" description="Disordered" evidence="1">
    <location>
        <begin position="1"/>
        <end position="21"/>
    </location>
</feature>
<dbReference type="AlphaFoldDB" id="A0A392LYD2"/>
<dbReference type="PANTHER" id="PTHR15503:SF22">
    <property type="entry name" value="TRANSPOSON TY3-I GAG POLYPROTEIN"/>
    <property type="match status" value="1"/>
</dbReference>
<organism evidence="3 4">
    <name type="scientific">Trifolium medium</name>
    <dbReference type="NCBI Taxonomy" id="97028"/>
    <lineage>
        <taxon>Eukaryota</taxon>
        <taxon>Viridiplantae</taxon>
        <taxon>Streptophyta</taxon>
        <taxon>Embryophyta</taxon>
        <taxon>Tracheophyta</taxon>
        <taxon>Spermatophyta</taxon>
        <taxon>Magnoliopsida</taxon>
        <taxon>eudicotyledons</taxon>
        <taxon>Gunneridae</taxon>
        <taxon>Pentapetalae</taxon>
        <taxon>rosids</taxon>
        <taxon>fabids</taxon>
        <taxon>Fabales</taxon>
        <taxon>Fabaceae</taxon>
        <taxon>Papilionoideae</taxon>
        <taxon>50 kb inversion clade</taxon>
        <taxon>NPAAA clade</taxon>
        <taxon>Hologalegina</taxon>
        <taxon>IRL clade</taxon>
        <taxon>Trifolieae</taxon>
        <taxon>Trifolium</taxon>
    </lineage>
</organism>
<evidence type="ECO:0000313" key="3">
    <source>
        <dbReference type="EMBL" id="MCH79982.1"/>
    </source>
</evidence>
<dbReference type="Proteomes" id="UP000265520">
    <property type="component" value="Unassembled WGS sequence"/>
</dbReference>
<dbReference type="Pfam" id="PF08284">
    <property type="entry name" value="RVP_2"/>
    <property type="match status" value="1"/>
</dbReference>
<dbReference type="SUPFAM" id="SSF50630">
    <property type="entry name" value="Acid proteases"/>
    <property type="match status" value="1"/>
</dbReference>
<dbReference type="CDD" id="cd00303">
    <property type="entry name" value="retropepsin_like"/>
    <property type="match status" value="1"/>
</dbReference>
<dbReference type="Gene3D" id="2.40.70.10">
    <property type="entry name" value="Acid Proteases"/>
    <property type="match status" value="1"/>
</dbReference>